<name>A0ABW4S4Z9_9RHOB</name>
<evidence type="ECO:0000256" key="2">
    <source>
        <dbReference type="ARBA" id="ARBA00023033"/>
    </source>
</evidence>
<evidence type="ECO:0000259" key="3">
    <source>
        <dbReference type="Pfam" id="PF01494"/>
    </source>
</evidence>
<dbReference type="Proteomes" id="UP001597353">
    <property type="component" value="Unassembled WGS sequence"/>
</dbReference>
<dbReference type="EMBL" id="JBHUGH010000004">
    <property type="protein sequence ID" value="MFD1911869.1"/>
    <property type="molecule type" value="Genomic_DNA"/>
</dbReference>
<sequence>MEIAIIGGGIAGLATAINLKKRGFSPTVYERAPEILELGVGITILPHAMREHEALGIQAELVAAGIENVESCFFNRFGQKIYGEPRGLSAGNANPEVGIHRGRLHLVLLRKAQDVLGTDRIVTGRTFTGLEQDAEGVTIHLTDTVSGEALAPLRADVVLGCDGVNSAVRRQFYPDEGFAFAGINTWRGVTRMKPILTGGTYIRIGSIRTGKMVVYPIARFDDGSGDHLINWVAEIQSPDAVMNDWNRKVEPADLPDVFSSWHFDWLDVPAMIAGASEIFEYPMVDRDPVDRWSFGRVTLVGDSAHPMYPRGSNGSAQAVIDARVVADRLATLPPEEALKAYEAERLPACNKIVVTNRTAPPDLINIRVEELVGDRPFDNLDDFITQDELRALSDGYKTAAYAKAET</sequence>
<feature type="domain" description="FAD-binding" evidence="3">
    <location>
        <begin position="2"/>
        <end position="353"/>
    </location>
</feature>
<dbReference type="InterPro" id="IPR002938">
    <property type="entry name" value="FAD-bd"/>
</dbReference>
<gene>
    <name evidence="4" type="ORF">ACFSGJ_06520</name>
</gene>
<comment type="caution">
    <text evidence="4">The sequence shown here is derived from an EMBL/GenBank/DDBJ whole genome shotgun (WGS) entry which is preliminary data.</text>
</comment>
<dbReference type="RefSeq" id="WP_390260186.1">
    <property type="nucleotide sequence ID" value="NZ_JBHUGH010000004.1"/>
</dbReference>
<dbReference type="Gene3D" id="3.30.9.30">
    <property type="match status" value="1"/>
</dbReference>
<proteinExistence type="predicted"/>
<keyword evidence="2" id="KW-0503">Monooxygenase</keyword>
<keyword evidence="5" id="KW-1185">Reference proteome</keyword>
<dbReference type="PRINTS" id="PR00420">
    <property type="entry name" value="RNGMNOXGNASE"/>
</dbReference>
<dbReference type="SUPFAM" id="SSF51905">
    <property type="entry name" value="FAD/NAD(P)-binding domain"/>
    <property type="match status" value="1"/>
</dbReference>
<evidence type="ECO:0000256" key="1">
    <source>
        <dbReference type="ARBA" id="ARBA00023002"/>
    </source>
</evidence>
<dbReference type="PANTHER" id="PTHR13789:SF268">
    <property type="entry name" value="5-METHYLPHENAZINE-1-CARBOXYLATE 1-MONOOXYGENASE"/>
    <property type="match status" value="1"/>
</dbReference>
<dbReference type="InterPro" id="IPR036188">
    <property type="entry name" value="FAD/NAD-bd_sf"/>
</dbReference>
<dbReference type="Gene3D" id="3.50.50.60">
    <property type="entry name" value="FAD/NAD(P)-binding domain"/>
    <property type="match status" value="1"/>
</dbReference>
<protein>
    <submittedName>
        <fullName evidence="4">Flavin-dependent oxidoreductase</fullName>
    </submittedName>
</protein>
<dbReference type="NCBIfam" id="NF005720">
    <property type="entry name" value="PRK07538.1"/>
    <property type="match status" value="1"/>
</dbReference>
<accession>A0ABW4S4Z9</accession>
<dbReference type="InterPro" id="IPR050493">
    <property type="entry name" value="FAD-dep_Monooxygenase_BioMet"/>
</dbReference>
<dbReference type="Pfam" id="PF01494">
    <property type="entry name" value="FAD_binding_3"/>
    <property type="match status" value="1"/>
</dbReference>
<organism evidence="4 5">
    <name type="scientific">Halodurantibacterium flavum</name>
    <dbReference type="NCBI Taxonomy" id="1382802"/>
    <lineage>
        <taxon>Bacteria</taxon>
        <taxon>Pseudomonadati</taxon>
        <taxon>Pseudomonadota</taxon>
        <taxon>Alphaproteobacteria</taxon>
        <taxon>Rhodobacterales</taxon>
        <taxon>Paracoccaceae</taxon>
        <taxon>Halodurantibacterium</taxon>
    </lineage>
</organism>
<evidence type="ECO:0000313" key="5">
    <source>
        <dbReference type="Proteomes" id="UP001597353"/>
    </source>
</evidence>
<dbReference type="SUPFAM" id="SSF54373">
    <property type="entry name" value="FAD-linked reductases, C-terminal domain"/>
    <property type="match status" value="1"/>
</dbReference>
<reference evidence="5" key="1">
    <citation type="journal article" date="2019" name="Int. J. Syst. Evol. Microbiol.">
        <title>The Global Catalogue of Microorganisms (GCM) 10K type strain sequencing project: providing services to taxonomists for standard genome sequencing and annotation.</title>
        <authorList>
            <consortium name="The Broad Institute Genomics Platform"/>
            <consortium name="The Broad Institute Genome Sequencing Center for Infectious Disease"/>
            <person name="Wu L."/>
            <person name="Ma J."/>
        </authorList>
    </citation>
    <scope>NUCLEOTIDE SEQUENCE [LARGE SCALE GENOMIC DNA]</scope>
    <source>
        <strain evidence="5">CGMCC 4.7242</strain>
    </source>
</reference>
<evidence type="ECO:0000313" key="4">
    <source>
        <dbReference type="EMBL" id="MFD1911869.1"/>
    </source>
</evidence>
<keyword evidence="1" id="KW-0560">Oxidoreductase</keyword>
<dbReference type="PANTHER" id="PTHR13789">
    <property type="entry name" value="MONOOXYGENASE"/>
    <property type="match status" value="1"/>
</dbReference>